<evidence type="ECO:0000313" key="1">
    <source>
        <dbReference type="EMBL" id="QDU80099.1"/>
    </source>
</evidence>
<dbReference type="OrthoDB" id="268333at2"/>
<dbReference type="EMBL" id="CP036281">
    <property type="protein sequence ID" value="QDU80099.1"/>
    <property type="molecule type" value="Genomic_DNA"/>
</dbReference>
<protein>
    <recommendedName>
        <fullName evidence="3">DUF2262 domain-containing protein</fullName>
    </recommendedName>
</protein>
<reference evidence="1 2" key="1">
    <citation type="submission" date="2019-02" db="EMBL/GenBank/DDBJ databases">
        <title>Deep-cultivation of Planctomycetes and their phenomic and genomic characterization uncovers novel biology.</title>
        <authorList>
            <person name="Wiegand S."/>
            <person name="Jogler M."/>
            <person name="Boedeker C."/>
            <person name="Pinto D."/>
            <person name="Vollmers J."/>
            <person name="Rivas-Marin E."/>
            <person name="Kohn T."/>
            <person name="Peeters S.H."/>
            <person name="Heuer A."/>
            <person name="Rast P."/>
            <person name="Oberbeckmann S."/>
            <person name="Bunk B."/>
            <person name="Jeske O."/>
            <person name="Meyerdierks A."/>
            <person name="Storesund J.E."/>
            <person name="Kallscheuer N."/>
            <person name="Luecker S."/>
            <person name="Lage O.M."/>
            <person name="Pohl T."/>
            <person name="Merkel B.J."/>
            <person name="Hornburger P."/>
            <person name="Mueller R.-W."/>
            <person name="Bruemmer F."/>
            <person name="Labrenz M."/>
            <person name="Spormann A.M."/>
            <person name="Op den Camp H."/>
            <person name="Overmann J."/>
            <person name="Amann R."/>
            <person name="Jetten M.S.M."/>
            <person name="Mascher T."/>
            <person name="Medema M.H."/>
            <person name="Devos D.P."/>
            <person name="Kaster A.-K."/>
            <person name="Ovreas L."/>
            <person name="Rohde M."/>
            <person name="Galperin M.Y."/>
            <person name="Jogler C."/>
        </authorList>
    </citation>
    <scope>NUCLEOTIDE SEQUENCE [LARGE SCALE GENOMIC DNA]</scope>
    <source>
        <strain evidence="1 2">Pla110</strain>
    </source>
</reference>
<evidence type="ECO:0008006" key="3">
    <source>
        <dbReference type="Google" id="ProtNLM"/>
    </source>
</evidence>
<keyword evidence="2" id="KW-1185">Reference proteome</keyword>
<dbReference type="RefSeq" id="WP_144995222.1">
    <property type="nucleotide sequence ID" value="NZ_CP036281.1"/>
</dbReference>
<name>A0A518CLJ4_9PLAN</name>
<evidence type="ECO:0000313" key="2">
    <source>
        <dbReference type="Proteomes" id="UP000317178"/>
    </source>
</evidence>
<dbReference type="Proteomes" id="UP000317178">
    <property type="component" value="Chromosome"/>
</dbReference>
<dbReference type="KEGG" id="plon:Pla110_18210"/>
<dbReference type="AlphaFoldDB" id="A0A518CLJ4"/>
<organism evidence="1 2">
    <name type="scientific">Polystyrenella longa</name>
    <dbReference type="NCBI Taxonomy" id="2528007"/>
    <lineage>
        <taxon>Bacteria</taxon>
        <taxon>Pseudomonadati</taxon>
        <taxon>Planctomycetota</taxon>
        <taxon>Planctomycetia</taxon>
        <taxon>Planctomycetales</taxon>
        <taxon>Planctomycetaceae</taxon>
        <taxon>Polystyrenella</taxon>
    </lineage>
</organism>
<gene>
    <name evidence="1" type="ORF">Pla110_18210</name>
</gene>
<sequence length="165" mass="19124">MKRYQDLTARDFMFEDSPWGEKCFANVECNGQEVSIRIPRREFANEQVVKLCKDALAVWLKDGKKIAHLTQQYLGLCMSGVEVQPEERSLWSVLVNELDGYPTPMEHIGKPCSITFMYELTGDYTDSDSENDYFNEESTIELMLNVNDYNIDWDNSDFDITTDFA</sequence>
<proteinExistence type="predicted"/>
<accession>A0A518CLJ4</accession>